<dbReference type="PANTHER" id="PTHR34235">
    <property type="entry name" value="SLR1203 PROTEIN-RELATED"/>
    <property type="match status" value="1"/>
</dbReference>
<dbReference type="RefSeq" id="WP_161826091.1">
    <property type="nucleotide sequence ID" value="NZ_WVIC01000029.1"/>
</dbReference>
<proteinExistence type="predicted"/>
<dbReference type="Pfam" id="PF01724">
    <property type="entry name" value="DUF29"/>
    <property type="match status" value="1"/>
</dbReference>
<sequence length="156" mass="18687">MDASLKIQELYDLDFVEWCETTASQLKARNFEQLDLDNLIEEIEGLTKHDRRELRNRLTVLLAHLLKRIYIDSPEKFHGWELTIREQRRQIQDLLQDSPSLKPYFDEVFNTAYQNALDDVCFEYQQTEFPDTWKFDLEPSSLLFKSYWQANSTSLE</sequence>
<comment type="caution">
    <text evidence="1">The sequence shown here is derived from an EMBL/GenBank/DDBJ whole genome shotgun (WGS) entry which is preliminary data.</text>
</comment>
<gene>
    <name evidence="1" type="ORF">GS597_14095</name>
</gene>
<dbReference type="Gene3D" id="1.20.1220.20">
    <property type="entry name" value="Uncharcterised protein PF01724"/>
    <property type="match status" value="1"/>
</dbReference>
<name>A0A8K1ZYQ7_9CYAN</name>
<evidence type="ECO:0000313" key="1">
    <source>
        <dbReference type="EMBL" id="NCJ07619.1"/>
    </source>
</evidence>
<protein>
    <submittedName>
        <fullName evidence="1">DUF29 family protein</fullName>
    </submittedName>
</protein>
<keyword evidence="2" id="KW-1185">Reference proteome</keyword>
<organism evidence="1 2">
    <name type="scientific">Petrachloros mirabilis ULC683</name>
    <dbReference type="NCBI Taxonomy" id="2781853"/>
    <lineage>
        <taxon>Bacteria</taxon>
        <taxon>Bacillati</taxon>
        <taxon>Cyanobacteriota</taxon>
        <taxon>Cyanophyceae</taxon>
        <taxon>Synechococcales</taxon>
        <taxon>Petrachlorosaceae</taxon>
        <taxon>Petrachloros</taxon>
        <taxon>Petrachloros mirabilis</taxon>
    </lineage>
</organism>
<reference evidence="1" key="1">
    <citation type="submission" date="2019-12" db="EMBL/GenBank/DDBJ databases">
        <title>High-Quality draft genome sequences of three cyanobacteria isolated from the limestone walls of the Old Cathedral of Coimbra.</title>
        <authorList>
            <person name="Tiago I."/>
            <person name="Soares F."/>
            <person name="Portugal A."/>
        </authorList>
    </citation>
    <scope>NUCLEOTIDE SEQUENCE [LARGE SCALE GENOMIC DNA]</scope>
    <source>
        <strain evidence="1">C</strain>
    </source>
</reference>
<dbReference type="Proteomes" id="UP000607397">
    <property type="component" value="Unassembled WGS sequence"/>
</dbReference>
<dbReference type="EMBL" id="WVIC01000029">
    <property type="protein sequence ID" value="NCJ07619.1"/>
    <property type="molecule type" value="Genomic_DNA"/>
</dbReference>
<evidence type="ECO:0000313" key="2">
    <source>
        <dbReference type="Proteomes" id="UP000607397"/>
    </source>
</evidence>
<dbReference type="InterPro" id="IPR002636">
    <property type="entry name" value="DUF29"/>
</dbReference>
<accession>A0A8K1ZYQ7</accession>
<dbReference type="AlphaFoldDB" id="A0A8K1ZYQ7"/>
<dbReference type="PANTHER" id="PTHR34235:SF4">
    <property type="entry name" value="SLR0291 PROTEIN"/>
    <property type="match status" value="1"/>
</dbReference>